<name>A0ABS0CXY9_9NOCA</name>
<sequence length="405" mass="43460">MSTAASLRGIGRQFDDPASLGRALDELLAARTEPPTLLALGEPTHGIEAFPLLRNELLAHLIERGYRSIVLETDAFAASVVDDYVTGAPAEIDTVLATGFSHGFGAVPGNRELVEWLREHNACRAPQDRVCFHGFDAPLEFSGAPSPRRALSSVHDYLPAALRPGSVRDLDVLLGEDADWTNQAAMFDPAASVGDSDRARALRIVADDLASALRRAAPGLRAADPIGYDHAVAHARTAQGLLRYHAAMASRAPDRIATLLSLRAEMMADNLLAIVAQEQRRGPTLVFAHNVHLQRAQSQMPVGEDDVNWCSAGALVELTLGHRYMFLATDASPDSDPGTLQRVLAEATTRRALFPAQALRAALPPSIGTGKPIVRGHIPLSPADLNGADAVIFVADTDGKRHQYW</sequence>
<gene>
    <name evidence="1" type="ORF">IU459_24800</name>
</gene>
<accession>A0ABS0CXY9</accession>
<organism evidence="1 2">
    <name type="scientific">Nocardia amamiensis</name>
    <dbReference type="NCBI Taxonomy" id="404578"/>
    <lineage>
        <taxon>Bacteria</taxon>
        <taxon>Bacillati</taxon>
        <taxon>Actinomycetota</taxon>
        <taxon>Actinomycetes</taxon>
        <taxon>Mycobacteriales</taxon>
        <taxon>Nocardiaceae</taxon>
        <taxon>Nocardia</taxon>
    </lineage>
</organism>
<dbReference type="SUPFAM" id="SSF159501">
    <property type="entry name" value="EreA/ChaN-like"/>
    <property type="match status" value="1"/>
</dbReference>
<proteinExistence type="predicted"/>
<reference evidence="1 2" key="1">
    <citation type="submission" date="2020-10" db="EMBL/GenBank/DDBJ databases">
        <title>Identification of Nocardia species via Next-generation sequencing and recognition of intraspecies genetic diversity.</title>
        <authorList>
            <person name="Li P."/>
            <person name="Li P."/>
            <person name="Lu B."/>
        </authorList>
    </citation>
    <scope>NUCLEOTIDE SEQUENCE [LARGE SCALE GENOMIC DNA]</scope>
    <source>
        <strain evidence="1 2">BJ06-0157</strain>
    </source>
</reference>
<keyword evidence="2" id="KW-1185">Reference proteome</keyword>
<dbReference type="RefSeq" id="WP_195131962.1">
    <property type="nucleotide sequence ID" value="NZ_JADLQX010000020.1"/>
</dbReference>
<dbReference type="InterPro" id="IPR052036">
    <property type="entry name" value="Hydrolase/PRTase-associated"/>
</dbReference>
<dbReference type="Gene3D" id="3.40.1660.10">
    <property type="entry name" value="EreA-like (biosynthetic domain)"/>
    <property type="match status" value="1"/>
</dbReference>
<dbReference type="Gene3D" id="1.20.1440.30">
    <property type="entry name" value="Biosynthetic Protein domain"/>
    <property type="match status" value="1"/>
</dbReference>
<evidence type="ECO:0000313" key="2">
    <source>
        <dbReference type="Proteomes" id="UP000702209"/>
    </source>
</evidence>
<dbReference type="PANTHER" id="PTHR31299">
    <property type="entry name" value="ESTERASE, PUTATIVE (AFU_ORTHOLOGUE AFUA_1G05850)-RELATED"/>
    <property type="match status" value="1"/>
</dbReference>
<dbReference type="Proteomes" id="UP000702209">
    <property type="component" value="Unassembled WGS sequence"/>
</dbReference>
<dbReference type="InterPro" id="IPR007815">
    <property type="entry name" value="Emycin_Estase"/>
</dbReference>
<dbReference type="CDD" id="cd14728">
    <property type="entry name" value="Ere-like"/>
    <property type="match status" value="1"/>
</dbReference>
<dbReference type="PANTHER" id="PTHR31299:SF0">
    <property type="entry name" value="ESTERASE, PUTATIVE (AFU_ORTHOLOGUE AFUA_1G05850)-RELATED"/>
    <property type="match status" value="1"/>
</dbReference>
<evidence type="ECO:0000313" key="1">
    <source>
        <dbReference type="EMBL" id="MBF6300738.1"/>
    </source>
</evidence>
<dbReference type="EMBL" id="JADLQX010000020">
    <property type="protein sequence ID" value="MBF6300738.1"/>
    <property type="molecule type" value="Genomic_DNA"/>
</dbReference>
<protein>
    <submittedName>
        <fullName evidence="1">Erythromycin esterase family protein</fullName>
    </submittedName>
</protein>
<comment type="caution">
    <text evidence="1">The sequence shown here is derived from an EMBL/GenBank/DDBJ whole genome shotgun (WGS) entry which is preliminary data.</text>
</comment>
<dbReference type="Pfam" id="PF05139">
    <property type="entry name" value="Erythro_esteras"/>
    <property type="match status" value="1"/>
</dbReference>
<dbReference type="Gene3D" id="3.30.1870.10">
    <property type="entry name" value="EreA-like, domain 2"/>
    <property type="match status" value="1"/>
</dbReference>